<dbReference type="AlphaFoldDB" id="A0A9P3HGQ5"/>
<evidence type="ECO:0000256" key="1">
    <source>
        <dbReference type="SAM" id="MobiDB-lite"/>
    </source>
</evidence>
<feature type="compositionally biased region" description="Acidic residues" evidence="1">
    <location>
        <begin position="758"/>
        <end position="768"/>
    </location>
</feature>
<protein>
    <submittedName>
        <fullName evidence="2">Uncharacterized protein</fullName>
    </submittedName>
</protein>
<dbReference type="InterPro" id="IPR032675">
    <property type="entry name" value="LRR_dom_sf"/>
</dbReference>
<accession>A0A9P3HGQ5</accession>
<dbReference type="SUPFAM" id="SSF52047">
    <property type="entry name" value="RNI-like"/>
    <property type="match status" value="1"/>
</dbReference>
<reference evidence="2" key="1">
    <citation type="submission" date="2021-11" db="EMBL/GenBank/DDBJ databases">
        <authorList>
            <person name="Herlambang A."/>
            <person name="Guo Y."/>
            <person name="Takashima Y."/>
            <person name="Nishizawa T."/>
        </authorList>
    </citation>
    <scope>NUCLEOTIDE SEQUENCE</scope>
    <source>
        <strain evidence="2">E1425</strain>
    </source>
</reference>
<proteinExistence type="predicted"/>
<sequence length="797" mass="90408">MHYTALDGESSQAQNDKLNQKGHNDPAIVATPGSSTIEQPPLLTDLPTECLQLVVSHFEGDLSGLHSLLRVNRLFFRLAVPLLYRSPFQMVREYDGDKLPWDKYKRQVKLLWVLLCSVIHHPWVTEELPPFSTDFPTLYAPGYGAQTKTAAGGSKRKELTTDYLQFYIHQDHASISDAFPSLFPSLICYQMEQWTSSSDMHRIRACIEKAFLMHHPERIQSLSIPVTRVGSIFLEAVGRLRRLRRVEFYDIKFDFDPKDAIEFLRRHQEPYKLAVGDGKDTMTPSSEIPTSTTELTEIRIGGTGDSGVIGKMDLYKILQSMHRPVVIDLTGWRGAVMDISQIPVQSLRSLFLRLDPPLPVNSPVQKLLESARHLRELQLCIAPNHGDLFRWAVEKRRASLEAIHQKDPFLPISKEPKMRPSQIIQDVPQAQRIGSIGSTDFVVEDQRLPPSTGLEVLSLAGETQAVVWALMGATEAYPETLQTLKASSWKRVVNLDLEEDELHHHQDAPAVIPGLAHAGVDPYQQVFTPAELPSSQFLPQIPHQQDQPPLDIPANGSQNDEGVVHGDIPRLCFTPIMTRLVHLELKGEIAALAFDFRSLSHCPQLLVLVLNTRPCGIEPDVSSLNLLLDHAPQSLRQLELMGPWVVTDSEMTHMSQPTALPNLRRLRMVHCRTFLPVEERGQSRKELCPTQRLTTRGLFGAIKQMTQLRELELGLDMGQQQRRHRSQVPARLRFDQTSPEEIQSRGKTTEERNHLDNDDKEPEEEGDIEWSLFPRLLKGLSRHRTPPLHFDIQHWSQ</sequence>
<comment type="caution">
    <text evidence="2">The sequence shown here is derived from an EMBL/GenBank/DDBJ whole genome shotgun (WGS) entry which is preliminary data.</text>
</comment>
<dbReference type="EMBL" id="BQFW01000011">
    <property type="protein sequence ID" value="GJJ75992.1"/>
    <property type="molecule type" value="Genomic_DNA"/>
</dbReference>
<evidence type="ECO:0000313" key="3">
    <source>
        <dbReference type="Proteomes" id="UP000827284"/>
    </source>
</evidence>
<keyword evidence="3" id="KW-1185">Reference proteome</keyword>
<evidence type="ECO:0000313" key="2">
    <source>
        <dbReference type="EMBL" id="GJJ75992.1"/>
    </source>
</evidence>
<feature type="compositionally biased region" description="Basic and acidic residues" evidence="1">
    <location>
        <begin position="742"/>
        <end position="757"/>
    </location>
</feature>
<organism evidence="2 3">
    <name type="scientific">Entomortierella parvispora</name>
    <dbReference type="NCBI Taxonomy" id="205924"/>
    <lineage>
        <taxon>Eukaryota</taxon>
        <taxon>Fungi</taxon>
        <taxon>Fungi incertae sedis</taxon>
        <taxon>Mucoromycota</taxon>
        <taxon>Mortierellomycotina</taxon>
        <taxon>Mortierellomycetes</taxon>
        <taxon>Mortierellales</taxon>
        <taxon>Mortierellaceae</taxon>
        <taxon>Entomortierella</taxon>
    </lineage>
</organism>
<feature type="region of interest" description="Disordered" evidence="1">
    <location>
        <begin position="716"/>
        <end position="768"/>
    </location>
</feature>
<reference evidence="2" key="2">
    <citation type="journal article" date="2022" name="Microbiol. Resour. Announc.">
        <title>Whole-Genome Sequence of Entomortierella parvispora E1425, a Mucoromycotan Fungus Associated with Burkholderiaceae-Related Endosymbiotic Bacteria.</title>
        <authorList>
            <person name="Herlambang A."/>
            <person name="Guo Y."/>
            <person name="Takashima Y."/>
            <person name="Narisawa K."/>
            <person name="Ohta H."/>
            <person name="Nishizawa T."/>
        </authorList>
    </citation>
    <scope>NUCLEOTIDE SEQUENCE</scope>
    <source>
        <strain evidence="2">E1425</strain>
    </source>
</reference>
<dbReference type="Proteomes" id="UP000827284">
    <property type="component" value="Unassembled WGS sequence"/>
</dbReference>
<dbReference type="Gene3D" id="3.80.10.10">
    <property type="entry name" value="Ribonuclease Inhibitor"/>
    <property type="match status" value="1"/>
</dbReference>
<gene>
    <name evidence="2" type="ORF">EMPS_08350</name>
</gene>
<dbReference type="OrthoDB" id="2349664at2759"/>
<name>A0A9P3HGQ5_9FUNG</name>
<feature type="region of interest" description="Disordered" evidence="1">
    <location>
        <begin position="1"/>
        <end position="31"/>
    </location>
</feature>